<sequence length="60" mass="6872">YRGLSSRTRIFIGAGIMAYATFALYASDKAEEVFKLTPTQEDKDRLNQTLPKFRVVDKKD</sequence>
<keyword evidence="1" id="KW-0472">Membrane</keyword>
<proteinExistence type="predicted"/>
<dbReference type="Proteomes" id="UP000799772">
    <property type="component" value="Unassembled WGS sequence"/>
</dbReference>
<protein>
    <submittedName>
        <fullName evidence="2">Uncharacterized protein</fullName>
    </submittedName>
</protein>
<dbReference type="EMBL" id="ML978142">
    <property type="protein sequence ID" value="KAF2092756.1"/>
    <property type="molecule type" value="Genomic_DNA"/>
</dbReference>
<feature type="transmembrane region" description="Helical" evidence="1">
    <location>
        <begin position="6"/>
        <end position="26"/>
    </location>
</feature>
<accession>A0A9P4LZM7</accession>
<evidence type="ECO:0000256" key="1">
    <source>
        <dbReference type="SAM" id="Phobius"/>
    </source>
</evidence>
<dbReference type="AlphaFoldDB" id="A0A9P4LZM7"/>
<gene>
    <name evidence="2" type="ORF">NA57DRAFT_49661</name>
</gene>
<keyword evidence="3" id="KW-1185">Reference proteome</keyword>
<evidence type="ECO:0000313" key="2">
    <source>
        <dbReference type="EMBL" id="KAF2092756.1"/>
    </source>
</evidence>
<reference evidence="2" key="1">
    <citation type="journal article" date="2020" name="Stud. Mycol.">
        <title>101 Dothideomycetes genomes: a test case for predicting lifestyles and emergence of pathogens.</title>
        <authorList>
            <person name="Haridas S."/>
            <person name="Albert R."/>
            <person name="Binder M."/>
            <person name="Bloem J."/>
            <person name="Labutti K."/>
            <person name="Salamov A."/>
            <person name="Andreopoulos B."/>
            <person name="Baker S."/>
            <person name="Barry K."/>
            <person name="Bills G."/>
            <person name="Bluhm B."/>
            <person name="Cannon C."/>
            <person name="Castanera R."/>
            <person name="Culley D."/>
            <person name="Daum C."/>
            <person name="Ezra D."/>
            <person name="Gonzalez J."/>
            <person name="Henrissat B."/>
            <person name="Kuo A."/>
            <person name="Liang C."/>
            <person name="Lipzen A."/>
            <person name="Lutzoni F."/>
            <person name="Magnuson J."/>
            <person name="Mondo S."/>
            <person name="Nolan M."/>
            <person name="Ohm R."/>
            <person name="Pangilinan J."/>
            <person name="Park H.-J."/>
            <person name="Ramirez L."/>
            <person name="Alfaro M."/>
            <person name="Sun H."/>
            <person name="Tritt A."/>
            <person name="Yoshinaga Y."/>
            <person name="Zwiers L.-H."/>
            <person name="Turgeon B."/>
            <person name="Goodwin S."/>
            <person name="Spatafora J."/>
            <person name="Crous P."/>
            <person name="Grigoriev I."/>
        </authorList>
    </citation>
    <scope>NUCLEOTIDE SEQUENCE</scope>
    <source>
        <strain evidence="2">CBS 133067</strain>
    </source>
</reference>
<evidence type="ECO:0000313" key="3">
    <source>
        <dbReference type="Proteomes" id="UP000799772"/>
    </source>
</evidence>
<comment type="caution">
    <text evidence="2">The sequence shown here is derived from an EMBL/GenBank/DDBJ whole genome shotgun (WGS) entry which is preliminary data.</text>
</comment>
<name>A0A9P4LZM7_9PEZI</name>
<keyword evidence="1" id="KW-1133">Transmembrane helix</keyword>
<keyword evidence="1" id="KW-0812">Transmembrane</keyword>
<organism evidence="2 3">
    <name type="scientific">Rhizodiscina lignyota</name>
    <dbReference type="NCBI Taxonomy" id="1504668"/>
    <lineage>
        <taxon>Eukaryota</taxon>
        <taxon>Fungi</taxon>
        <taxon>Dikarya</taxon>
        <taxon>Ascomycota</taxon>
        <taxon>Pezizomycotina</taxon>
        <taxon>Dothideomycetes</taxon>
        <taxon>Pleosporomycetidae</taxon>
        <taxon>Aulographales</taxon>
        <taxon>Rhizodiscinaceae</taxon>
        <taxon>Rhizodiscina</taxon>
    </lineage>
</organism>
<dbReference type="OrthoDB" id="2555959at2759"/>
<feature type="non-terminal residue" evidence="2">
    <location>
        <position position="1"/>
    </location>
</feature>